<reference evidence="3 4" key="1">
    <citation type="submission" date="2016-10" db="EMBL/GenBank/DDBJ databases">
        <title>Comparative genome analysis of multiple Pseudomonas spp. focuses on biocontrol and plant growth promoting traits.</title>
        <authorList>
            <person name="Tao X.-Y."/>
            <person name="Taylor C.G."/>
        </authorList>
    </citation>
    <scope>NUCLEOTIDE SEQUENCE [LARGE SCALE GENOMIC DNA]</scope>
    <source>
        <strain evidence="3 4">15D11</strain>
    </source>
</reference>
<evidence type="ECO:0000313" key="3">
    <source>
        <dbReference type="EMBL" id="ROL63046.1"/>
    </source>
</evidence>
<evidence type="ECO:0000313" key="4">
    <source>
        <dbReference type="Proteomes" id="UP000285286"/>
    </source>
</evidence>
<gene>
    <name evidence="3" type="ORF">BHU25_25700</name>
</gene>
<dbReference type="InterPro" id="IPR006860">
    <property type="entry name" value="FecR"/>
</dbReference>
<dbReference type="Pfam" id="PF04773">
    <property type="entry name" value="FecR"/>
    <property type="match status" value="1"/>
</dbReference>
<dbReference type="Pfam" id="PF16220">
    <property type="entry name" value="DUF4880"/>
    <property type="match status" value="1"/>
</dbReference>
<dbReference type="PANTHER" id="PTHR30273:SF2">
    <property type="entry name" value="PROTEIN FECR"/>
    <property type="match status" value="1"/>
</dbReference>
<sequence>MSPSPFNPRTTREAALWLTETMEGALNPEQQRALEQWRAAHPDNERAWLHIEALRRRMAGLEPHAGYQSLSQGSQGHSRRQALKALAVLGLFGCAGQLAYRNFWQPGPELTYRNGASAPQHIELEDGSQLTLDASTEIAVLFDSRQRRVQLLAGRLLIRSGHPSNANERPLSVYTVHGQVRALGTRFSVELQEPATQVELFDGAVEVQARQSPANPLRLAPGQRARFTPTGIEPATGTSAEPAWSKGLLVADNMRLDAFVEQLSRYRPGLLRYSDEIAALRISGVYPLADTDAVLDALPLSLPVQVLRRSRYWVTLSGR</sequence>
<dbReference type="PIRSF" id="PIRSF018266">
    <property type="entry name" value="FecR"/>
    <property type="match status" value="1"/>
</dbReference>
<organism evidence="3 4">
    <name type="scientific">Pseudomonas vranovensis</name>
    <dbReference type="NCBI Taxonomy" id="321661"/>
    <lineage>
        <taxon>Bacteria</taxon>
        <taxon>Pseudomonadati</taxon>
        <taxon>Pseudomonadota</taxon>
        <taxon>Gammaproteobacteria</taxon>
        <taxon>Pseudomonadales</taxon>
        <taxon>Pseudomonadaceae</taxon>
        <taxon>Pseudomonas</taxon>
    </lineage>
</organism>
<dbReference type="EMBL" id="MOAM01000046">
    <property type="protein sequence ID" value="ROL63046.1"/>
    <property type="molecule type" value="Genomic_DNA"/>
</dbReference>
<dbReference type="Gene3D" id="2.60.120.1440">
    <property type="match status" value="1"/>
</dbReference>
<dbReference type="InterPro" id="IPR032623">
    <property type="entry name" value="FecR_N"/>
</dbReference>
<proteinExistence type="predicted"/>
<protein>
    <recommendedName>
        <fullName evidence="5">Iron dicitrate transport regulator FecR</fullName>
    </recommendedName>
</protein>
<feature type="domain" description="FecR N-terminal" evidence="2">
    <location>
        <begin position="12"/>
        <end position="54"/>
    </location>
</feature>
<name>A0A423CUU6_9PSED</name>
<feature type="domain" description="FecR protein" evidence="1">
    <location>
        <begin position="112"/>
        <end position="206"/>
    </location>
</feature>
<dbReference type="Proteomes" id="UP000285286">
    <property type="component" value="Unassembled WGS sequence"/>
</dbReference>
<accession>A0A423CUU6</accession>
<dbReference type="AlphaFoldDB" id="A0A423CUU6"/>
<keyword evidence="4" id="KW-1185">Reference proteome</keyword>
<dbReference type="RefSeq" id="WP_123568287.1">
    <property type="nucleotide sequence ID" value="NZ_MOAM01000046.1"/>
</dbReference>
<evidence type="ECO:0000259" key="2">
    <source>
        <dbReference type="Pfam" id="PF16220"/>
    </source>
</evidence>
<evidence type="ECO:0000259" key="1">
    <source>
        <dbReference type="Pfam" id="PF04773"/>
    </source>
</evidence>
<dbReference type="GO" id="GO:0016989">
    <property type="term" value="F:sigma factor antagonist activity"/>
    <property type="evidence" value="ECO:0007669"/>
    <property type="project" value="TreeGrafter"/>
</dbReference>
<comment type="caution">
    <text evidence="3">The sequence shown here is derived from an EMBL/GenBank/DDBJ whole genome shotgun (WGS) entry which is preliminary data.</text>
</comment>
<dbReference type="InterPro" id="IPR012373">
    <property type="entry name" value="Ferrdict_sens_TM"/>
</dbReference>
<evidence type="ECO:0008006" key="5">
    <source>
        <dbReference type="Google" id="ProtNLM"/>
    </source>
</evidence>
<dbReference type="PANTHER" id="PTHR30273">
    <property type="entry name" value="PERIPLASMIC SIGNAL SENSOR AND SIGMA FACTOR ACTIVATOR FECR-RELATED"/>
    <property type="match status" value="1"/>
</dbReference>